<reference evidence="7 8" key="1">
    <citation type="submission" date="2018-04" db="EMBL/GenBank/DDBJ databases">
        <title>Chitinophaga fuyangensis sp. nov., isolated from soil in a chemical factory.</title>
        <authorList>
            <person name="Chen K."/>
        </authorList>
    </citation>
    <scope>NUCLEOTIDE SEQUENCE [LARGE SCALE GENOMIC DNA]</scope>
    <source>
        <strain evidence="7 8">LY-1</strain>
    </source>
</reference>
<dbReference type="Gene3D" id="1.10.1740.10">
    <property type="match status" value="1"/>
</dbReference>
<dbReference type="Gene3D" id="1.10.10.10">
    <property type="entry name" value="Winged helix-like DNA-binding domain superfamily/Winged helix DNA-binding domain"/>
    <property type="match status" value="1"/>
</dbReference>
<evidence type="ECO:0000259" key="5">
    <source>
        <dbReference type="Pfam" id="PF04542"/>
    </source>
</evidence>
<evidence type="ECO:0000259" key="6">
    <source>
        <dbReference type="Pfam" id="PF08281"/>
    </source>
</evidence>
<feature type="domain" description="RNA polymerase sigma factor 70 region 4 type 2" evidence="6">
    <location>
        <begin position="125"/>
        <end position="175"/>
    </location>
</feature>
<comment type="similarity">
    <text evidence="1">Belongs to the sigma-70 factor family. ECF subfamily.</text>
</comment>
<dbReference type="GO" id="GO:0003677">
    <property type="term" value="F:DNA binding"/>
    <property type="evidence" value="ECO:0007669"/>
    <property type="project" value="InterPro"/>
</dbReference>
<protein>
    <submittedName>
        <fullName evidence="7">RNA polymerase subunit sigma-24</fullName>
    </submittedName>
</protein>
<dbReference type="InterPro" id="IPR007627">
    <property type="entry name" value="RNA_pol_sigma70_r2"/>
</dbReference>
<keyword evidence="3" id="KW-0731">Sigma factor</keyword>
<dbReference type="PANTHER" id="PTHR43133:SF46">
    <property type="entry name" value="RNA POLYMERASE SIGMA-70 FACTOR ECF SUBFAMILY"/>
    <property type="match status" value="1"/>
</dbReference>
<proteinExistence type="inferred from homology"/>
<keyword evidence="2" id="KW-0805">Transcription regulation</keyword>
<dbReference type="CDD" id="cd06171">
    <property type="entry name" value="Sigma70_r4"/>
    <property type="match status" value="1"/>
</dbReference>
<keyword evidence="4" id="KW-0804">Transcription</keyword>
<dbReference type="InterPro" id="IPR039425">
    <property type="entry name" value="RNA_pol_sigma-70-like"/>
</dbReference>
<dbReference type="EMBL" id="QCYK01000003">
    <property type="protein sequence ID" value="PUZ23050.1"/>
    <property type="molecule type" value="Genomic_DNA"/>
</dbReference>
<accession>A0A2T7BDF1</accession>
<name>A0A2T7BDF1_9BACT</name>
<sequence length="200" mass="22676">MHGYESLPTDAALLTAVQQDDTAAFRQLYDRYWKALYTKACQRVDPDEAKDLVQEVMISLWKRRQEISLPSGAGLAPYLFTAIKYRVISHFAFQAGEIKKAALFDILDTPAASQLTETKELEARIAAEVGRLPARMQQVFRMSREQDLPIKEIAAQLDVSEQTVKNQLTEALKRLRTALAPNSAGEWAILLFYLFCHIRS</sequence>
<dbReference type="SUPFAM" id="SSF88946">
    <property type="entry name" value="Sigma2 domain of RNA polymerase sigma factors"/>
    <property type="match status" value="1"/>
</dbReference>
<dbReference type="OrthoDB" id="665849at2"/>
<comment type="caution">
    <text evidence="7">The sequence shown here is derived from an EMBL/GenBank/DDBJ whole genome shotgun (WGS) entry which is preliminary data.</text>
</comment>
<organism evidence="7 8">
    <name type="scientific">Chitinophaga parva</name>
    <dbReference type="NCBI Taxonomy" id="2169414"/>
    <lineage>
        <taxon>Bacteria</taxon>
        <taxon>Pseudomonadati</taxon>
        <taxon>Bacteroidota</taxon>
        <taxon>Chitinophagia</taxon>
        <taxon>Chitinophagales</taxon>
        <taxon>Chitinophagaceae</taxon>
        <taxon>Chitinophaga</taxon>
    </lineage>
</organism>
<dbReference type="InterPro" id="IPR013324">
    <property type="entry name" value="RNA_pol_sigma_r3/r4-like"/>
</dbReference>
<dbReference type="PANTHER" id="PTHR43133">
    <property type="entry name" value="RNA POLYMERASE ECF-TYPE SIGMA FACTO"/>
    <property type="match status" value="1"/>
</dbReference>
<evidence type="ECO:0000256" key="4">
    <source>
        <dbReference type="ARBA" id="ARBA00023163"/>
    </source>
</evidence>
<evidence type="ECO:0000256" key="2">
    <source>
        <dbReference type="ARBA" id="ARBA00023015"/>
    </source>
</evidence>
<dbReference type="InterPro" id="IPR014284">
    <property type="entry name" value="RNA_pol_sigma-70_dom"/>
</dbReference>
<evidence type="ECO:0000256" key="1">
    <source>
        <dbReference type="ARBA" id="ARBA00010641"/>
    </source>
</evidence>
<dbReference type="Proteomes" id="UP000244450">
    <property type="component" value="Unassembled WGS sequence"/>
</dbReference>
<evidence type="ECO:0000313" key="7">
    <source>
        <dbReference type="EMBL" id="PUZ23050.1"/>
    </source>
</evidence>
<feature type="domain" description="RNA polymerase sigma-70 region 2" evidence="5">
    <location>
        <begin position="28"/>
        <end position="92"/>
    </location>
</feature>
<dbReference type="InterPro" id="IPR036388">
    <property type="entry name" value="WH-like_DNA-bd_sf"/>
</dbReference>
<dbReference type="GO" id="GO:0016987">
    <property type="term" value="F:sigma factor activity"/>
    <property type="evidence" value="ECO:0007669"/>
    <property type="project" value="UniProtKB-KW"/>
</dbReference>
<dbReference type="InterPro" id="IPR013325">
    <property type="entry name" value="RNA_pol_sigma_r2"/>
</dbReference>
<evidence type="ECO:0000256" key="3">
    <source>
        <dbReference type="ARBA" id="ARBA00023082"/>
    </source>
</evidence>
<gene>
    <name evidence="7" type="ORF">DCC81_21845</name>
</gene>
<keyword evidence="8" id="KW-1185">Reference proteome</keyword>
<dbReference type="RefSeq" id="WP_108688794.1">
    <property type="nucleotide sequence ID" value="NZ_QCYK01000003.1"/>
</dbReference>
<dbReference type="SUPFAM" id="SSF88659">
    <property type="entry name" value="Sigma3 and sigma4 domains of RNA polymerase sigma factors"/>
    <property type="match status" value="1"/>
</dbReference>
<evidence type="ECO:0000313" key="8">
    <source>
        <dbReference type="Proteomes" id="UP000244450"/>
    </source>
</evidence>
<dbReference type="AlphaFoldDB" id="A0A2T7BDF1"/>
<dbReference type="GO" id="GO:0006352">
    <property type="term" value="P:DNA-templated transcription initiation"/>
    <property type="evidence" value="ECO:0007669"/>
    <property type="project" value="InterPro"/>
</dbReference>
<dbReference type="Pfam" id="PF08281">
    <property type="entry name" value="Sigma70_r4_2"/>
    <property type="match status" value="1"/>
</dbReference>
<dbReference type="Pfam" id="PF04542">
    <property type="entry name" value="Sigma70_r2"/>
    <property type="match status" value="1"/>
</dbReference>
<dbReference type="NCBIfam" id="TIGR02937">
    <property type="entry name" value="sigma70-ECF"/>
    <property type="match status" value="1"/>
</dbReference>
<dbReference type="InterPro" id="IPR013249">
    <property type="entry name" value="RNA_pol_sigma70_r4_t2"/>
</dbReference>